<dbReference type="InterPro" id="IPR011008">
    <property type="entry name" value="Dimeric_a/b-barrel"/>
</dbReference>
<sequence length="193" mass="20861">MAGSLRDGRWGGVCRGTDGTARAVGRAWRRALLREVPDARPGTPEGRRPPTMTPEVIDPYPDGWKRGRHRTTDAPGGSPMTAYAVAHLRPAAPHPEIFEYIERIQATLDPFGGHFLVHGAEVEVKEGSWPGALVIIEFPDMARARGWYDSPAYAEILPLRTRHIDGEAVLVPGVPDGYDPAVTAAKLRAAAAG</sequence>
<dbReference type="SUPFAM" id="SSF54909">
    <property type="entry name" value="Dimeric alpha+beta barrel"/>
    <property type="match status" value="1"/>
</dbReference>
<proteinExistence type="predicted"/>
<dbReference type="AlphaFoldDB" id="A0A640TGH7"/>
<organism evidence="3 4">
    <name type="scientific">Streptomyces nigrescens</name>
    <dbReference type="NCBI Taxonomy" id="1920"/>
    <lineage>
        <taxon>Bacteria</taxon>
        <taxon>Bacillati</taxon>
        <taxon>Actinomycetota</taxon>
        <taxon>Actinomycetes</taxon>
        <taxon>Kitasatosporales</taxon>
        <taxon>Streptomycetaceae</taxon>
        <taxon>Streptomyces</taxon>
    </lineage>
</organism>
<dbReference type="Pfam" id="PF07045">
    <property type="entry name" value="DUF1330"/>
    <property type="match status" value="1"/>
</dbReference>
<accession>A0A640TGH7</accession>
<evidence type="ECO:0000313" key="4">
    <source>
        <dbReference type="Proteomes" id="UP000429552"/>
    </source>
</evidence>
<reference evidence="3 4" key="1">
    <citation type="submission" date="2019-12" db="EMBL/GenBank/DDBJ databases">
        <title>Whole genome shotgun sequence of Streptomyces libani subsp. libani NBRC 13452.</title>
        <authorList>
            <person name="Ichikawa N."/>
            <person name="Kimura A."/>
            <person name="Kitahashi Y."/>
            <person name="Komaki H."/>
            <person name="Tamura T."/>
        </authorList>
    </citation>
    <scope>NUCLEOTIDE SEQUENCE [LARGE SCALE GENOMIC DNA]</scope>
    <source>
        <strain evidence="3 4">NBRC 13452</strain>
    </source>
</reference>
<feature type="region of interest" description="Disordered" evidence="1">
    <location>
        <begin position="35"/>
        <end position="77"/>
    </location>
</feature>
<dbReference type="Gene3D" id="3.30.70.100">
    <property type="match status" value="1"/>
</dbReference>
<gene>
    <name evidence="3" type="ORF">Sliba_12380</name>
</gene>
<feature type="compositionally biased region" description="Low complexity" evidence="1">
    <location>
        <begin position="40"/>
        <end position="55"/>
    </location>
</feature>
<protein>
    <recommendedName>
        <fullName evidence="2">DUF1330 domain-containing protein</fullName>
    </recommendedName>
</protein>
<dbReference type="Proteomes" id="UP000429552">
    <property type="component" value="Unassembled WGS sequence"/>
</dbReference>
<dbReference type="PANTHER" id="PTHR41521">
    <property type="match status" value="1"/>
</dbReference>
<evidence type="ECO:0000256" key="1">
    <source>
        <dbReference type="SAM" id="MobiDB-lite"/>
    </source>
</evidence>
<name>A0A640TGH7_STRNI</name>
<comment type="caution">
    <text evidence="3">The sequence shown here is derived from an EMBL/GenBank/DDBJ whole genome shotgun (WGS) entry which is preliminary data.</text>
</comment>
<dbReference type="InterPro" id="IPR010753">
    <property type="entry name" value="DUF1330"/>
</dbReference>
<dbReference type="PANTHER" id="PTHR41521:SF4">
    <property type="entry name" value="BLR0684 PROTEIN"/>
    <property type="match status" value="1"/>
</dbReference>
<feature type="domain" description="DUF1330" evidence="2">
    <location>
        <begin position="81"/>
        <end position="174"/>
    </location>
</feature>
<dbReference type="EMBL" id="BLIP01000001">
    <property type="protein sequence ID" value="GFE20785.1"/>
    <property type="molecule type" value="Genomic_DNA"/>
</dbReference>
<evidence type="ECO:0000259" key="2">
    <source>
        <dbReference type="Pfam" id="PF07045"/>
    </source>
</evidence>
<evidence type="ECO:0000313" key="3">
    <source>
        <dbReference type="EMBL" id="GFE20785.1"/>
    </source>
</evidence>